<feature type="compositionally biased region" description="Acidic residues" evidence="1">
    <location>
        <begin position="99"/>
        <end position="120"/>
    </location>
</feature>
<proteinExistence type="predicted"/>
<dbReference type="Proteomes" id="UP000606494">
    <property type="component" value="Unassembled WGS sequence"/>
</dbReference>
<keyword evidence="3" id="KW-1185">Reference proteome</keyword>
<evidence type="ECO:0000256" key="1">
    <source>
        <dbReference type="SAM" id="MobiDB-lite"/>
    </source>
</evidence>
<reference evidence="2 3" key="1">
    <citation type="submission" date="2020-08" db="EMBL/GenBank/DDBJ databases">
        <title>Sphingobacterium sp. DN00404 isolated from aquaculture water.</title>
        <authorList>
            <person name="Zhang M."/>
        </authorList>
    </citation>
    <scope>NUCLEOTIDE SEQUENCE [LARGE SCALE GENOMIC DNA]</scope>
    <source>
        <strain evidence="2 3">KCTC 32294</strain>
    </source>
</reference>
<evidence type="ECO:0000313" key="2">
    <source>
        <dbReference type="EMBL" id="MBD1426281.1"/>
    </source>
</evidence>
<accession>A0ABR7Y4R7</accession>
<feature type="compositionally biased region" description="Basic and acidic residues" evidence="1">
    <location>
        <begin position="74"/>
        <end position="98"/>
    </location>
</feature>
<gene>
    <name evidence="2" type="ORF">H8B17_11865</name>
</gene>
<feature type="region of interest" description="Disordered" evidence="1">
    <location>
        <begin position="25"/>
        <end position="120"/>
    </location>
</feature>
<feature type="compositionally biased region" description="Basic and acidic residues" evidence="1">
    <location>
        <begin position="25"/>
        <end position="41"/>
    </location>
</feature>
<evidence type="ECO:0000313" key="3">
    <source>
        <dbReference type="Proteomes" id="UP000606494"/>
    </source>
</evidence>
<feature type="compositionally biased region" description="Basic and acidic residues" evidence="1">
    <location>
        <begin position="49"/>
        <end position="64"/>
    </location>
</feature>
<dbReference type="RefSeq" id="WP_190309366.1">
    <property type="nucleotide sequence ID" value="NZ_JACNYK010000002.1"/>
</dbReference>
<dbReference type="EMBL" id="JACNYK010000002">
    <property type="protein sequence ID" value="MBD1426281.1"/>
    <property type="molecule type" value="Genomic_DNA"/>
</dbReference>
<comment type="caution">
    <text evidence="2">The sequence shown here is derived from an EMBL/GenBank/DDBJ whole genome shotgun (WGS) entry which is preliminary data.</text>
</comment>
<name>A0ABR7Y4R7_9SPHI</name>
<sequence>MKTDHKTTFGKKFQYIAATVPLIPGDKKEKFGEAENQEINKDSVIGGADDVHRENPTDDLRDSDLVDAEPLQEDIDRATDGNEQTDKDDERKEQHPPSDSEEQNLDISNLEDSEDIIDEH</sequence>
<protein>
    <submittedName>
        <fullName evidence="2">Uncharacterized protein</fullName>
    </submittedName>
</protein>
<organism evidence="2 3">
    <name type="scientific">Sphingobacterium arenae</name>
    <dbReference type="NCBI Taxonomy" id="1280598"/>
    <lineage>
        <taxon>Bacteria</taxon>
        <taxon>Pseudomonadati</taxon>
        <taxon>Bacteroidota</taxon>
        <taxon>Sphingobacteriia</taxon>
        <taxon>Sphingobacteriales</taxon>
        <taxon>Sphingobacteriaceae</taxon>
        <taxon>Sphingobacterium</taxon>
    </lineage>
</organism>